<keyword evidence="2" id="KW-0812">Transmembrane</keyword>
<sequence length="160" mass="17576">MRPDAPVAAHHRVPGKGFSLLRVVAFCAMALSLGACRSLGTGYRFVGAEEWRSYMAADRFLAEEAVRHGSAGLDRPLVPIKVIAPDYPNWIAREHQGDVLVAVVIESDGTVGSATARPEDNPVLAQLLTDAVKQWRFEPITKAGQPTRLRLRVPFSFRRS</sequence>
<comment type="caution">
    <text evidence="6">The sequence shown here is derived from an EMBL/GenBank/DDBJ whole genome shotgun (WGS) entry which is preliminary data.</text>
</comment>
<dbReference type="EMBL" id="BSPB01000006">
    <property type="protein sequence ID" value="GLS13757.1"/>
    <property type="molecule type" value="Genomic_DNA"/>
</dbReference>
<evidence type="ECO:0000256" key="2">
    <source>
        <dbReference type="ARBA" id="ARBA00022692"/>
    </source>
</evidence>
<evidence type="ECO:0000259" key="5">
    <source>
        <dbReference type="Pfam" id="PF03544"/>
    </source>
</evidence>
<dbReference type="SUPFAM" id="SSF74653">
    <property type="entry name" value="TolA/TonB C-terminal domain"/>
    <property type="match status" value="1"/>
</dbReference>
<gene>
    <name evidence="6" type="ORF">GCM10007935_11870</name>
</gene>
<dbReference type="Gene3D" id="3.30.1150.10">
    <property type="match status" value="1"/>
</dbReference>
<dbReference type="InterPro" id="IPR006260">
    <property type="entry name" value="TonB/TolA_C"/>
</dbReference>
<feature type="domain" description="TonB C-terminal" evidence="5">
    <location>
        <begin position="85"/>
        <end position="158"/>
    </location>
</feature>
<keyword evidence="4" id="KW-0472">Membrane</keyword>
<evidence type="ECO:0000256" key="3">
    <source>
        <dbReference type="ARBA" id="ARBA00022989"/>
    </source>
</evidence>
<name>A0ABQ6C0H5_9BURK</name>
<proteinExistence type="predicted"/>
<evidence type="ECO:0000313" key="6">
    <source>
        <dbReference type="EMBL" id="GLS13757.1"/>
    </source>
</evidence>
<dbReference type="Pfam" id="PF03544">
    <property type="entry name" value="TonB_C"/>
    <property type="match status" value="1"/>
</dbReference>
<dbReference type="NCBIfam" id="TIGR01352">
    <property type="entry name" value="tonB_Cterm"/>
    <property type="match status" value="1"/>
</dbReference>
<evidence type="ECO:0000256" key="1">
    <source>
        <dbReference type="ARBA" id="ARBA00004167"/>
    </source>
</evidence>
<evidence type="ECO:0000256" key="4">
    <source>
        <dbReference type="ARBA" id="ARBA00023136"/>
    </source>
</evidence>
<comment type="subcellular location">
    <subcellularLocation>
        <location evidence="1">Membrane</location>
        <topology evidence="1">Single-pass membrane protein</topology>
    </subcellularLocation>
</comment>
<keyword evidence="3" id="KW-1133">Transmembrane helix</keyword>
<keyword evidence="7" id="KW-1185">Reference proteome</keyword>
<evidence type="ECO:0000313" key="7">
    <source>
        <dbReference type="Proteomes" id="UP001156903"/>
    </source>
</evidence>
<accession>A0ABQ6C0H5</accession>
<organism evidence="6 7">
    <name type="scientific">Hydrogenophaga electricum</name>
    <dbReference type="NCBI Taxonomy" id="1230953"/>
    <lineage>
        <taxon>Bacteria</taxon>
        <taxon>Pseudomonadati</taxon>
        <taxon>Pseudomonadota</taxon>
        <taxon>Betaproteobacteria</taxon>
        <taxon>Burkholderiales</taxon>
        <taxon>Comamonadaceae</taxon>
        <taxon>Hydrogenophaga</taxon>
    </lineage>
</organism>
<dbReference type="Proteomes" id="UP001156903">
    <property type="component" value="Unassembled WGS sequence"/>
</dbReference>
<dbReference type="InterPro" id="IPR037682">
    <property type="entry name" value="TonB_C"/>
</dbReference>
<protein>
    <recommendedName>
        <fullName evidence="5">TonB C-terminal domain-containing protein</fullName>
    </recommendedName>
</protein>
<reference evidence="7" key="1">
    <citation type="journal article" date="2019" name="Int. J. Syst. Evol. Microbiol.">
        <title>The Global Catalogue of Microorganisms (GCM) 10K type strain sequencing project: providing services to taxonomists for standard genome sequencing and annotation.</title>
        <authorList>
            <consortium name="The Broad Institute Genomics Platform"/>
            <consortium name="The Broad Institute Genome Sequencing Center for Infectious Disease"/>
            <person name="Wu L."/>
            <person name="Ma J."/>
        </authorList>
    </citation>
    <scope>NUCLEOTIDE SEQUENCE [LARGE SCALE GENOMIC DNA]</scope>
    <source>
        <strain evidence="7">NBRC 109341</strain>
    </source>
</reference>